<sequence length="254" mass="26693">MSDVATSAFTRRPRAEAQEAPASLLPFRAEGVALTLGGSRVLDGVDLTLAPGGCTVLMGPNGAGKSLLLKLMHGLTAPDAGTLSWNGLGAQAATARQALVFQRPVLLRRSVKANLDFVLKARGGDRGRVAELLEHVGLADRARTPARRLSGGEQQRLALARALATDPEVLLLDEPTASLDPGATQAIERIVARAAAAGTRVIFVTHDVGQARRLADDVVFLHRGRVVDHAPAARFFDAPGDPAARAYLDGRLVV</sequence>
<keyword evidence="2" id="KW-0067">ATP-binding</keyword>
<organism evidence="4 5">
    <name type="scientific">Roseivivax marinus</name>
    <dbReference type="NCBI Taxonomy" id="1379903"/>
    <lineage>
        <taxon>Bacteria</taxon>
        <taxon>Pseudomonadati</taxon>
        <taxon>Pseudomonadota</taxon>
        <taxon>Alphaproteobacteria</taxon>
        <taxon>Rhodobacterales</taxon>
        <taxon>Roseobacteraceae</taxon>
        <taxon>Roseivivax</taxon>
    </lineage>
</organism>
<dbReference type="Pfam" id="PF00005">
    <property type="entry name" value="ABC_tran"/>
    <property type="match status" value="1"/>
</dbReference>
<dbReference type="SMART" id="SM00382">
    <property type="entry name" value="AAA"/>
    <property type="match status" value="1"/>
</dbReference>
<protein>
    <submittedName>
        <fullName evidence="4">ABC transporter</fullName>
    </submittedName>
</protein>
<accession>W4HHW4</accession>
<dbReference type="InterPro" id="IPR050334">
    <property type="entry name" value="Molybdenum_import_ModC"/>
</dbReference>
<dbReference type="PROSITE" id="PS50893">
    <property type="entry name" value="ABC_TRANSPORTER_2"/>
    <property type="match status" value="1"/>
</dbReference>
<keyword evidence="1" id="KW-0547">Nucleotide-binding</keyword>
<keyword evidence="5" id="KW-1185">Reference proteome</keyword>
<dbReference type="EMBL" id="AQQW01000010">
    <property type="protein sequence ID" value="ETW11746.1"/>
    <property type="molecule type" value="Genomic_DNA"/>
</dbReference>
<evidence type="ECO:0000313" key="5">
    <source>
        <dbReference type="Proteomes" id="UP000019063"/>
    </source>
</evidence>
<gene>
    <name evidence="4" type="ORF">ATO8_15903</name>
</gene>
<dbReference type="InterPro" id="IPR017871">
    <property type="entry name" value="ABC_transporter-like_CS"/>
</dbReference>
<dbReference type="RefSeq" id="WP_051487822.1">
    <property type="nucleotide sequence ID" value="NZ_AQQW01000010.1"/>
</dbReference>
<evidence type="ECO:0000256" key="2">
    <source>
        <dbReference type="ARBA" id="ARBA00022840"/>
    </source>
</evidence>
<dbReference type="PANTHER" id="PTHR43514">
    <property type="entry name" value="ABC TRANSPORTER I FAMILY MEMBER 10"/>
    <property type="match status" value="1"/>
</dbReference>
<evidence type="ECO:0000259" key="3">
    <source>
        <dbReference type="PROSITE" id="PS50893"/>
    </source>
</evidence>
<dbReference type="Proteomes" id="UP000019063">
    <property type="component" value="Unassembled WGS sequence"/>
</dbReference>
<dbReference type="PROSITE" id="PS00211">
    <property type="entry name" value="ABC_TRANSPORTER_1"/>
    <property type="match status" value="1"/>
</dbReference>
<dbReference type="PATRIC" id="fig|1317118.6.peg.3269"/>
<dbReference type="GO" id="GO:0016887">
    <property type="term" value="F:ATP hydrolysis activity"/>
    <property type="evidence" value="ECO:0007669"/>
    <property type="project" value="InterPro"/>
</dbReference>
<dbReference type="SUPFAM" id="SSF52540">
    <property type="entry name" value="P-loop containing nucleoside triphosphate hydrolases"/>
    <property type="match status" value="1"/>
</dbReference>
<dbReference type="GO" id="GO:0005524">
    <property type="term" value="F:ATP binding"/>
    <property type="evidence" value="ECO:0007669"/>
    <property type="project" value="UniProtKB-KW"/>
</dbReference>
<evidence type="ECO:0000256" key="1">
    <source>
        <dbReference type="ARBA" id="ARBA00022741"/>
    </source>
</evidence>
<dbReference type="InterPro" id="IPR003439">
    <property type="entry name" value="ABC_transporter-like_ATP-bd"/>
</dbReference>
<dbReference type="eggNOG" id="COG1117">
    <property type="taxonomic scope" value="Bacteria"/>
</dbReference>
<comment type="caution">
    <text evidence="4">The sequence shown here is derived from an EMBL/GenBank/DDBJ whole genome shotgun (WGS) entry which is preliminary data.</text>
</comment>
<reference evidence="4 5" key="1">
    <citation type="journal article" date="2014" name="Antonie Van Leeuwenhoek">
        <title>Roseivivax atlanticus sp. nov., isolated from surface seawater of the Atlantic Ocean.</title>
        <authorList>
            <person name="Li G."/>
            <person name="Lai Q."/>
            <person name="Liu X."/>
            <person name="Sun F."/>
            <person name="Shao Z."/>
        </authorList>
    </citation>
    <scope>NUCLEOTIDE SEQUENCE [LARGE SCALE GENOMIC DNA]</scope>
    <source>
        <strain evidence="4 5">22II-s10s</strain>
    </source>
</reference>
<dbReference type="InterPro" id="IPR027417">
    <property type="entry name" value="P-loop_NTPase"/>
</dbReference>
<dbReference type="PANTHER" id="PTHR43514:SF4">
    <property type="entry name" value="ABC TRANSPORTER I FAMILY MEMBER 10"/>
    <property type="match status" value="1"/>
</dbReference>
<dbReference type="InterPro" id="IPR003593">
    <property type="entry name" value="AAA+_ATPase"/>
</dbReference>
<feature type="domain" description="ABC transporter" evidence="3">
    <location>
        <begin position="27"/>
        <end position="248"/>
    </location>
</feature>
<evidence type="ECO:0000313" key="4">
    <source>
        <dbReference type="EMBL" id="ETW11746.1"/>
    </source>
</evidence>
<dbReference type="STRING" id="1379903.ATO8_15903"/>
<proteinExistence type="predicted"/>
<dbReference type="AlphaFoldDB" id="W4HHW4"/>
<dbReference type="Gene3D" id="3.40.50.300">
    <property type="entry name" value="P-loop containing nucleotide triphosphate hydrolases"/>
    <property type="match status" value="1"/>
</dbReference>
<name>W4HHW4_9RHOB</name>